<proteinExistence type="predicted"/>
<feature type="signal peptide" evidence="1">
    <location>
        <begin position="1"/>
        <end position="22"/>
    </location>
</feature>
<evidence type="ECO:0000256" key="1">
    <source>
        <dbReference type="SAM" id="SignalP"/>
    </source>
</evidence>
<dbReference type="RefSeq" id="WP_044221724.1">
    <property type="nucleotide sequence ID" value="NZ_JRYR02000001.1"/>
</dbReference>
<dbReference type="EMBL" id="JRYR02000001">
    <property type="protein sequence ID" value="OHX66434.1"/>
    <property type="molecule type" value="Genomic_DNA"/>
</dbReference>
<dbReference type="PROSITE" id="PS51257">
    <property type="entry name" value="PROKAR_LIPOPROTEIN"/>
    <property type="match status" value="1"/>
</dbReference>
<comment type="caution">
    <text evidence="2">The sequence shown here is derived from an EMBL/GenBank/DDBJ whole genome shotgun (WGS) entry which is preliminary data.</text>
</comment>
<gene>
    <name evidence="2" type="ORF">NH26_08720</name>
</gene>
<dbReference type="Proteomes" id="UP000179797">
    <property type="component" value="Unassembled WGS sequence"/>
</dbReference>
<dbReference type="AlphaFoldDB" id="A0A1S1YZI8"/>
<dbReference type="OrthoDB" id="986449at2"/>
<name>A0A1S1YZI8_FLAPC</name>
<keyword evidence="3" id="KW-1185">Reference proteome</keyword>
<evidence type="ECO:0000313" key="2">
    <source>
        <dbReference type="EMBL" id="OHX66434.1"/>
    </source>
</evidence>
<reference evidence="2 3" key="1">
    <citation type="journal article" date="2012" name="Int. J. Syst. Evol. Microbiol.">
        <title>Flammeovirga pacifica sp. nov., isolated from deep-sea sediment.</title>
        <authorList>
            <person name="Xu H."/>
            <person name="Fu Y."/>
            <person name="Yang N."/>
            <person name="Ding Z."/>
            <person name="Lai Q."/>
            <person name="Zeng R."/>
        </authorList>
    </citation>
    <scope>NUCLEOTIDE SEQUENCE [LARGE SCALE GENOMIC DNA]</scope>
    <source>
        <strain evidence="3">DSM 24597 / LMG 26175 / WPAGA1</strain>
    </source>
</reference>
<organism evidence="2 3">
    <name type="scientific">Flammeovirga pacifica</name>
    <dbReference type="NCBI Taxonomy" id="915059"/>
    <lineage>
        <taxon>Bacteria</taxon>
        <taxon>Pseudomonadati</taxon>
        <taxon>Bacteroidota</taxon>
        <taxon>Cytophagia</taxon>
        <taxon>Cytophagales</taxon>
        <taxon>Flammeovirgaceae</taxon>
        <taxon>Flammeovirga</taxon>
    </lineage>
</organism>
<feature type="chain" id="PRO_5010294957" evidence="1">
    <location>
        <begin position="23"/>
        <end position="163"/>
    </location>
</feature>
<accession>A0A1S1YZI8</accession>
<sequence>MKNFKLFIFLLALPLVFTSCFDSDEEDLEGVATFSDVDGVKIYAEWKTGDLSYSESIDEEHLRVVIYHEDDEISSNEFSEEVISDWAEYPLTLSKNLKDGEYTIKIKSGYDTSDRTDYTVFVKGNSISKAAYTKDGYFLAGDSYLEVKSFKIVKNGSKYTVFD</sequence>
<evidence type="ECO:0000313" key="3">
    <source>
        <dbReference type="Proteomes" id="UP000179797"/>
    </source>
</evidence>
<protein>
    <submittedName>
        <fullName evidence="2">Uncharacterized protein</fullName>
    </submittedName>
</protein>
<keyword evidence="1" id="KW-0732">Signal</keyword>